<proteinExistence type="predicted"/>
<evidence type="ECO:0000313" key="3">
    <source>
        <dbReference type="Proteomes" id="UP000011682"/>
    </source>
</evidence>
<gene>
    <name evidence="2" type="ORF">D187_007518</name>
</gene>
<feature type="compositionally biased region" description="Basic residues" evidence="1">
    <location>
        <begin position="1"/>
        <end position="12"/>
    </location>
</feature>
<dbReference type="AlphaFoldDB" id="S9NZ98"/>
<reference evidence="2" key="1">
    <citation type="submission" date="2013-05" db="EMBL/GenBank/DDBJ databases">
        <title>Genome assembly of Cystobacter fuscus DSM 2262.</title>
        <authorList>
            <person name="Sharma G."/>
            <person name="Khatri I."/>
            <person name="Kaur C."/>
            <person name="Mayilraj S."/>
            <person name="Subramanian S."/>
        </authorList>
    </citation>
    <scope>NUCLEOTIDE SEQUENCE [LARGE SCALE GENOMIC DNA]</scope>
    <source>
        <strain evidence="2">DSM 2262</strain>
    </source>
</reference>
<keyword evidence="3" id="KW-1185">Reference proteome</keyword>
<dbReference type="EMBL" id="ANAH02000066">
    <property type="protein sequence ID" value="EPX56176.1"/>
    <property type="molecule type" value="Genomic_DNA"/>
</dbReference>
<protein>
    <submittedName>
        <fullName evidence="2">Uncharacterized protein</fullName>
    </submittedName>
</protein>
<dbReference type="RefSeq" id="WP_002629890.1">
    <property type="nucleotide sequence ID" value="NZ_ANAH02000066.1"/>
</dbReference>
<evidence type="ECO:0000313" key="2">
    <source>
        <dbReference type="EMBL" id="EPX56176.1"/>
    </source>
</evidence>
<accession>S9NZ98</accession>
<dbReference type="Proteomes" id="UP000011682">
    <property type="component" value="Unassembled WGS sequence"/>
</dbReference>
<name>S9NZ98_CYSF2</name>
<evidence type="ECO:0000256" key="1">
    <source>
        <dbReference type="SAM" id="MobiDB-lite"/>
    </source>
</evidence>
<feature type="region of interest" description="Disordered" evidence="1">
    <location>
        <begin position="1"/>
        <end position="27"/>
    </location>
</feature>
<organism evidence="2 3">
    <name type="scientific">Cystobacter fuscus (strain ATCC 25194 / DSM 2262 / NBRC 100088 / M29)</name>
    <dbReference type="NCBI Taxonomy" id="1242864"/>
    <lineage>
        <taxon>Bacteria</taxon>
        <taxon>Pseudomonadati</taxon>
        <taxon>Myxococcota</taxon>
        <taxon>Myxococcia</taxon>
        <taxon>Myxococcales</taxon>
        <taxon>Cystobacterineae</taxon>
        <taxon>Archangiaceae</taxon>
        <taxon>Cystobacter</taxon>
    </lineage>
</organism>
<sequence>MKHFFTARHRRLMGLPESEEEPKVPTGLPPRCCEKAVEERCTCEARGWKCPVHGRRLNPCTGLTHD</sequence>
<comment type="caution">
    <text evidence="2">The sequence shown here is derived from an EMBL/GenBank/DDBJ whole genome shotgun (WGS) entry which is preliminary data.</text>
</comment>